<evidence type="ECO:0000313" key="3">
    <source>
        <dbReference type="EMBL" id="GKX30617.1"/>
    </source>
</evidence>
<feature type="transmembrane region" description="Helical" evidence="1">
    <location>
        <begin position="95"/>
        <end position="117"/>
    </location>
</feature>
<accession>A0A9W6DGJ9</accession>
<sequence length="275" mass="31160">MNRFRAFFNSIVFVIISKLIQILAVFIAGIYFTVRFPMVRDNKQDLNSFFESNSLLITLIAWVVTFSVFLIIYLVSKKNMAYETKLDKGLSIKMVIICIICGIGINISIDGILTLINIYDLVPKYEQLMTSISNNEFYATIICVGILSPIFEELLYRGIILNKLRTGFSVFGAVMIQAIFFGIGHMNLVQGTYAFLIGIIFGYVVIWTGSLYSSIILHITINVLSAVITNVQIQNMDFNYLITIIVTGVLLTIIGLRIIYAMRQNEENKVTEFMD</sequence>
<dbReference type="Proteomes" id="UP001144256">
    <property type="component" value="Unassembled WGS sequence"/>
</dbReference>
<dbReference type="Pfam" id="PF02517">
    <property type="entry name" value="Rce1-like"/>
    <property type="match status" value="1"/>
</dbReference>
<gene>
    <name evidence="3" type="ORF">SH1V18_30970</name>
</gene>
<comment type="caution">
    <text evidence="3">The sequence shown here is derived from an EMBL/GenBank/DDBJ whole genome shotgun (WGS) entry which is preliminary data.</text>
</comment>
<evidence type="ECO:0000313" key="4">
    <source>
        <dbReference type="Proteomes" id="UP001144256"/>
    </source>
</evidence>
<reference evidence="3" key="1">
    <citation type="submission" date="2022-06" db="EMBL/GenBank/DDBJ databases">
        <title>Vallitalea longa sp. nov., an anaerobic bacterium isolated from marine sediment.</title>
        <authorList>
            <person name="Hirano S."/>
            <person name="Terahara T."/>
            <person name="Mori K."/>
            <person name="Hamada M."/>
            <person name="Matsumoto R."/>
            <person name="Kobayashi T."/>
        </authorList>
    </citation>
    <scope>NUCLEOTIDE SEQUENCE</scope>
    <source>
        <strain evidence="3">SH18-1</strain>
    </source>
</reference>
<dbReference type="RefSeq" id="WP_281816942.1">
    <property type="nucleotide sequence ID" value="NZ_BRLB01000010.1"/>
</dbReference>
<evidence type="ECO:0000259" key="2">
    <source>
        <dbReference type="Pfam" id="PF02517"/>
    </source>
</evidence>
<keyword evidence="1" id="KW-1133">Transmembrane helix</keyword>
<dbReference type="PANTHER" id="PTHR36435:SF1">
    <property type="entry name" value="CAAX AMINO TERMINAL PROTEASE FAMILY PROTEIN"/>
    <property type="match status" value="1"/>
</dbReference>
<dbReference type="InterPro" id="IPR003675">
    <property type="entry name" value="Rce1/LyrA-like_dom"/>
</dbReference>
<proteinExistence type="predicted"/>
<feature type="transmembrane region" description="Helical" evidence="1">
    <location>
        <begin position="168"/>
        <end position="186"/>
    </location>
</feature>
<dbReference type="GO" id="GO:0080120">
    <property type="term" value="P:CAAX-box protein maturation"/>
    <property type="evidence" value="ECO:0007669"/>
    <property type="project" value="UniProtKB-ARBA"/>
</dbReference>
<feature type="transmembrane region" description="Helical" evidence="1">
    <location>
        <begin position="12"/>
        <end position="34"/>
    </location>
</feature>
<keyword evidence="4" id="KW-1185">Reference proteome</keyword>
<dbReference type="InterPro" id="IPR052710">
    <property type="entry name" value="CAAX_protease"/>
</dbReference>
<feature type="domain" description="CAAX prenyl protease 2/Lysostaphin resistance protein A-like" evidence="2">
    <location>
        <begin position="137"/>
        <end position="224"/>
    </location>
</feature>
<keyword evidence="1" id="KW-0472">Membrane</keyword>
<feature type="transmembrane region" description="Helical" evidence="1">
    <location>
        <begin position="54"/>
        <end position="75"/>
    </location>
</feature>
<feature type="transmembrane region" description="Helical" evidence="1">
    <location>
        <begin position="239"/>
        <end position="260"/>
    </location>
</feature>
<organism evidence="3 4">
    <name type="scientific">Vallitalea longa</name>
    <dbReference type="NCBI Taxonomy" id="2936439"/>
    <lineage>
        <taxon>Bacteria</taxon>
        <taxon>Bacillati</taxon>
        <taxon>Bacillota</taxon>
        <taxon>Clostridia</taxon>
        <taxon>Lachnospirales</taxon>
        <taxon>Vallitaleaceae</taxon>
        <taxon>Vallitalea</taxon>
    </lineage>
</organism>
<protein>
    <recommendedName>
        <fullName evidence="2">CAAX prenyl protease 2/Lysostaphin resistance protein A-like domain-containing protein</fullName>
    </recommendedName>
</protein>
<feature type="transmembrane region" description="Helical" evidence="1">
    <location>
        <begin position="192"/>
        <end position="208"/>
    </location>
</feature>
<dbReference type="GO" id="GO:0004175">
    <property type="term" value="F:endopeptidase activity"/>
    <property type="evidence" value="ECO:0007669"/>
    <property type="project" value="UniProtKB-ARBA"/>
</dbReference>
<dbReference type="AlphaFoldDB" id="A0A9W6DGJ9"/>
<keyword evidence="1" id="KW-0812">Transmembrane</keyword>
<name>A0A9W6DGJ9_9FIRM</name>
<dbReference type="PANTHER" id="PTHR36435">
    <property type="entry name" value="SLR1288 PROTEIN"/>
    <property type="match status" value="1"/>
</dbReference>
<feature type="transmembrane region" description="Helical" evidence="1">
    <location>
        <begin position="137"/>
        <end position="156"/>
    </location>
</feature>
<dbReference type="EMBL" id="BRLB01000010">
    <property type="protein sequence ID" value="GKX30617.1"/>
    <property type="molecule type" value="Genomic_DNA"/>
</dbReference>
<evidence type="ECO:0000256" key="1">
    <source>
        <dbReference type="SAM" id="Phobius"/>
    </source>
</evidence>